<name>A0AAD9SG52_PHOAM</name>
<dbReference type="EMBL" id="JAUJFL010000003">
    <property type="protein sequence ID" value="KAK2606933.1"/>
    <property type="molecule type" value="Genomic_DNA"/>
</dbReference>
<dbReference type="GO" id="GO:0019748">
    <property type="term" value="P:secondary metabolic process"/>
    <property type="evidence" value="ECO:0007669"/>
    <property type="project" value="TreeGrafter"/>
</dbReference>
<gene>
    <name evidence="3" type="ORF">N8I77_005652</name>
</gene>
<dbReference type="SUPFAM" id="SSF53474">
    <property type="entry name" value="alpha/beta-Hydrolases"/>
    <property type="match status" value="1"/>
</dbReference>
<keyword evidence="4" id="KW-1185">Reference proteome</keyword>
<dbReference type="PANTHER" id="PTHR48070">
    <property type="entry name" value="ESTERASE OVCA2"/>
    <property type="match status" value="1"/>
</dbReference>
<reference evidence="3" key="1">
    <citation type="submission" date="2023-06" db="EMBL/GenBank/DDBJ databases">
        <authorList>
            <person name="Noh H."/>
        </authorList>
    </citation>
    <scope>NUCLEOTIDE SEQUENCE</scope>
    <source>
        <strain evidence="3">DUCC20226</strain>
    </source>
</reference>
<evidence type="ECO:0000259" key="2">
    <source>
        <dbReference type="Pfam" id="PF03959"/>
    </source>
</evidence>
<keyword evidence="1" id="KW-0378">Hydrolase</keyword>
<feature type="domain" description="Serine hydrolase" evidence="2">
    <location>
        <begin position="2"/>
        <end position="203"/>
    </location>
</feature>
<dbReference type="Gene3D" id="3.40.50.1820">
    <property type="entry name" value="alpha/beta hydrolase"/>
    <property type="match status" value="1"/>
</dbReference>
<dbReference type="InterPro" id="IPR050593">
    <property type="entry name" value="LovG"/>
</dbReference>
<organism evidence="3 4">
    <name type="scientific">Phomopsis amygdali</name>
    <name type="common">Fusicoccum amygdali</name>
    <dbReference type="NCBI Taxonomy" id="1214568"/>
    <lineage>
        <taxon>Eukaryota</taxon>
        <taxon>Fungi</taxon>
        <taxon>Dikarya</taxon>
        <taxon>Ascomycota</taxon>
        <taxon>Pezizomycotina</taxon>
        <taxon>Sordariomycetes</taxon>
        <taxon>Sordariomycetidae</taxon>
        <taxon>Diaporthales</taxon>
        <taxon>Diaporthaceae</taxon>
        <taxon>Diaporthe</taxon>
    </lineage>
</organism>
<dbReference type="PANTHER" id="PTHR48070:SF7">
    <property type="entry name" value="SERINE HYDROLASE FSH DOMAIN-CONTAINING PROTEIN-RELATED"/>
    <property type="match status" value="1"/>
</dbReference>
<dbReference type="GO" id="GO:0005737">
    <property type="term" value="C:cytoplasm"/>
    <property type="evidence" value="ECO:0007669"/>
    <property type="project" value="TreeGrafter"/>
</dbReference>
<accession>A0AAD9SG52</accession>
<dbReference type="Pfam" id="PF03959">
    <property type="entry name" value="FSH1"/>
    <property type="match status" value="1"/>
</dbReference>
<protein>
    <recommendedName>
        <fullName evidence="2">Serine hydrolase domain-containing protein</fullName>
    </recommendedName>
</protein>
<dbReference type="GO" id="GO:0016787">
    <property type="term" value="F:hydrolase activity"/>
    <property type="evidence" value="ECO:0007669"/>
    <property type="project" value="UniProtKB-KW"/>
</dbReference>
<dbReference type="InterPro" id="IPR029058">
    <property type="entry name" value="AB_hydrolase_fold"/>
</dbReference>
<dbReference type="AlphaFoldDB" id="A0AAD9SG52"/>
<dbReference type="GO" id="GO:0005634">
    <property type="term" value="C:nucleus"/>
    <property type="evidence" value="ECO:0007669"/>
    <property type="project" value="TreeGrafter"/>
</dbReference>
<dbReference type="InterPro" id="IPR005645">
    <property type="entry name" value="FSH-like_dom"/>
</dbReference>
<sequence length="228" mass="25094">MRFLCLHGIGTSIEIMEAQLSSLRLRLGDTHEYDFVEGPFIWPPARGIEEAFGKQEACYSFFDDTLASIHQSVLDLAEYLDSDEGPFDGIIGFSQGGALAATLLAAEERGQLPYPSGSSRSRLKCAIFLSCGQPWDFAALQAGENRRLTFDTDGVCIRIPTAHFWGRNDTEGFIGNYDMSLLCDDKNRVSFAHMAGHGIPTGSRPAELEAMVKCIETTMQRALLADNE</sequence>
<evidence type="ECO:0000313" key="3">
    <source>
        <dbReference type="EMBL" id="KAK2606933.1"/>
    </source>
</evidence>
<proteinExistence type="predicted"/>
<evidence type="ECO:0000256" key="1">
    <source>
        <dbReference type="ARBA" id="ARBA00022801"/>
    </source>
</evidence>
<dbReference type="Proteomes" id="UP001265746">
    <property type="component" value="Unassembled WGS sequence"/>
</dbReference>
<evidence type="ECO:0000313" key="4">
    <source>
        <dbReference type="Proteomes" id="UP001265746"/>
    </source>
</evidence>
<comment type="caution">
    <text evidence="3">The sequence shown here is derived from an EMBL/GenBank/DDBJ whole genome shotgun (WGS) entry which is preliminary data.</text>
</comment>